<feature type="compositionally biased region" description="Low complexity" evidence="1">
    <location>
        <begin position="119"/>
        <end position="131"/>
    </location>
</feature>
<evidence type="ECO:0000313" key="2">
    <source>
        <dbReference type="EMBL" id="URS50344.1"/>
    </source>
</evidence>
<evidence type="ECO:0000256" key="1">
    <source>
        <dbReference type="SAM" id="MobiDB-lite"/>
    </source>
</evidence>
<feature type="compositionally biased region" description="Polar residues" evidence="1">
    <location>
        <begin position="106"/>
        <end position="118"/>
    </location>
</feature>
<reference evidence="2" key="1">
    <citation type="submission" date="2022-05" db="EMBL/GenBank/DDBJ databases">
        <title>Brucella abortus biovar 1 isolated from water buffalo in Campania region.</title>
        <authorList>
            <person name="Riccardi M.G."/>
            <person name="Paradiso R."/>
            <person name="Borriello G."/>
        </authorList>
    </citation>
    <scope>NUCLEOTIDE SEQUENCE</scope>
    <source>
        <strain evidence="2">69841</strain>
    </source>
</reference>
<organism evidence="2 3">
    <name type="scientific">Brucella abortus</name>
    <dbReference type="NCBI Taxonomy" id="235"/>
    <lineage>
        <taxon>Bacteria</taxon>
        <taxon>Pseudomonadati</taxon>
        <taxon>Pseudomonadota</taxon>
        <taxon>Alphaproteobacteria</taxon>
        <taxon>Hyphomicrobiales</taxon>
        <taxon>Brucellaceae</taxon>
        <taxon>Brucella/Ochrobactrum group</taxon>
        <taxon>Brucella</taxon>
    </lineage>
</organism>
<gene>
    <name evidence="2" type="ORF">NBW10_05345</name>
</gene>
<accession>A0AAE9RT55</accession>
<protein>
    <submittedName>
        <fullName evidence="2">Uncharacterized protein</fullName>
    </submittedName>
</protein>
<sequence length="131" mass="14248">MAIYISFWLHASLSDGPVKSLTSPLPGVLSNRVILDPNLLSKPLSSEIGFTKARDFKVISRSKWRFSQPFEHAATLPRKRSFVAAPQRGVYPVNSIFWAIRPPSCSPQTPRSQAVSLTDSGPSSDEPGGPG</sequence>
<proteinExistence type="predicted"/>
<dbReference type="GeneID" id="93014913"/>
<name>A0AAE9RT55_BRUAO</name>
<dbReference type="AlphaFoldDB" id="A0AAE9RT55"/>
<feature type="region of interest" description="Disordered" evidence="1">
    <location>
        <begin position="104"/>
        <end position="131"/>
    </location>
</feature>
<dbReference type="Proteomes" id="UP001056690">
    <property type="component" value="Chromosome 1"/>
</dbReference>
<evidence type="ECO:0000313" key="3">
    <source>
        <dbReference type="Proteomes" id="UP001056690"/>
    </source>
</evidence>
<dbReference type="EMBL" id="CP098117">
    <property type="protein sequence ID" value="URS50344.1"/>
    <property type="molecule type" value="Genomic_DNA"/>
</dbReference>
<dbReference type="RefSeq" id="WP_154018646.1">
    <property type="nucleotide sequence ID" value="NZ_CBDDNZ010000002.1"/>
</dbReference>